<dbReference type="AlphaFoldDB" id="A0A918SDI7"/>
<comment type="catalytic activity">
    <reaction evidence="1">
        <text>ATP + protein L-histidine = ADP + protein N-phospho-L-histidine.</text>
        <dbReference type="EC" id="2.7.13.3"/>
    </reaction>
</comment>
<name>A0A918SDI7_9FLAO</name>
<dbReference type="FunFam" id="3.30.565.10:FF:000006">
    <property type="entry name" value="Sensor histidine kinase WalK"/>
    <property type="match status" value="1"/>
</dbReference>
<dbReference type="Gene3D" id="1.10.287.130">
    <property type="match status" value="1"/>
</dbReference>
<dbReference type="GO" id="GO:0006355">
    <property type="term" value="P:regulation of DNA-templated transcription"/>
    <property type="evidence" value="ECO:0007669"/>
    <property type="project" value="InterPro"/>
</dbReference>
<dbReference type="InterPro" id="IPR043150">
    <property type="entry name" value="Phytochrome_PHY_sf"/>
</dbReference>
<dbReference type="Gene3D" id="3.30.565.10">
    <property type="entry name" value="Histidine kinase-like ATPase, C-terminal domain"/>
    <property type="match status" value="1"/>
</dbReference>
<reference evidence="13" key="2">
    <citation type="submission" date="2020-09" db="EMBL/GenBank/DDBJ databases">
        <authorList>
            <person name="Sun Q."/>
            <person name="Kim S."/>
        </authorList>
    </citation>
    <scope>NUCLEOTIDE SEQUENCE</scope>
    <source>
        <strain evidence="13">KCTC 12719</strain>
    </source>
</reference>
<dbReference type="InterPro" id="IPR036097">
    <property type="entry name" value="HisK_dim/P_sf"/>
</dbReference>
<evidence type="ECO:0000313" key="14">
    <source>
        <dbReference type="Proteomes" id="UP000610456"/>
    </source>
</evidence>
<dbReference type="GO" id="GO:0009584">
    <property type="term" value="P:detection of visible light"/>
    <property type="evidence" value="ECO:0007669"/>
    <property type="project" value="InterPro"/>
</dbReference>
<dbReference type="CDD" id="cd00082">
    <property type="entry name" value="HisKA"/>
    <property type="match status" value="1"/>
</dbReference>
<evidence type="ECO:0000259" key="12">
    <source>
        <dbReference type="PROSITE" id="PS50109"/>
    </source>
</evidence>
<dbReference type="Gene3D" id="3.30.450.40">
    <property type="match status" value="1"/>
</dbReference>
<dbReference type="Pfam" id="PF01590">
    <property type="entry name" value="GAF"/>
    <property type="match status" value="1"/>
</dbReference>
<dbReference type="PROSITE" id="PS50046">
    <property type="entry name" value="PHYTOCHROME_2"/>
    <property type="match status" value="1"/>
</dbReference>
<dbReference type="Pfam" id="PF00512">
    <property type="entry name" value="HisKA"/>
    <property type="match status" value="1"/>
</dbReference>
<dbReference type="GO" id="GO:0009881">
    <property type="term" value="F:photoreceptor activity"/>
    <property type="evidence" value="ECO:0007669"/>
    <property type="project" value="UniProtKB-KW"/>
</dbReference>
<feature type="domain" description="Phytochrome chromophore attachment site" evidence="11">
    <location>
        <begin position="144"/>
        <end position="306"/>
    </location>
</feature>
<dbReference type="EC" id="2.7.13.3" evidence="3"/>
<evidence type="ECO:0000256" key="7">
    <source>
        <dbReference type="ARBA" id="ARBA00022679"/>
    </source>
</evidence>
<dbReference type="PANTHER" id="PTHR42878">
    <property type="entry name" value="TWO-COMPONENT HISTIDINE KINASE"/>
    <property type="match status" value="1"/>
</dbReference>
<evidence type="ECO:0000256" key="8">
    <source>
        <dbReference type="ARBA" id="ARBA00022777"/>
    </source>
</evidence>
<dbReference type="SMART" id="SM00388">
    <property type="entry name" value="HisKA"/>
    <property type="match status" value="1"/>
</dbReference>
<evidence type="ECO:0000256" key="9">
    <source>
        <dbReference type="ARBA" id="ARBA00022991"/>
    </source>
</evidence>
<evidence type="ECO:0000256" key="2">
    <source>
        <dbReference type="ARBA" id="ARBA00006402"/>
    </source>
</evidence>
<keyword evidence="7" id="KW-0808">Transferase</keyword>
<keyword evidence="10" id="KW-0675">Receptor</keyword>
<proteinExistence type="inferred from homology"/>
<evidence type="ECO:0000256" key="3">
    <source>
        <dbReference type="ARBA" id="ARBA00012438"/>
    </source>
</evidence>
<dbReference type="PANTHER" id="PTHR42878:SF15">
    <property type="entry name" value="BACTERIOPHYTOCHROME"/>
    <property type="match status" value="1"/>
</dbReference>
<dbReference type="GO" id="GO:0000156">
    <property type="term" value="F:phosphorelay response regulator activity"/>
    <property type="evidence" value="ECO:0007669"/>
    <property type="project" value="TreeGrafter"/>
</dbReference>
<evidence type="ECO:0000313" key="13">
    <source>
        <dbReference type="EMBL" id="GHA33484.1"/>
    </source>
</evidence>
<dbReference type="InterPro" id="IPR035965">
    <property type="entry name" value="PAS-like_dom_sf"/>
</dbReference>
<reference evidence="13" key="1">
    <citation type="journal article" date="2014" name="Int. J. Syst. Evol. Microbiol.">
        <title>Complete genome sequence of Corynebacterium casei LMG S-19264T (=DSM 44701T), isolated from a smear-ripened cheese.</title>
        <authorList>
            <consortium name="US DOE Joint Genome Institute (JGI-PGF)"/>
            <person name="Walter F."/>
            <person name="Albersmeier A."/>
            <person name="Kalinowski J."/>
            <person name="Ruckert C."/>
        </authorList>
    </citation>
    <scope>NUCLEOTIDE SEQUENCE</scope>
    <source>
        <strain evidence="13">KCTC 12719</strain>
    </source>
</reference>
<dbReference type="RefSeq" id="WP_189603985.1">
    <property type="nucleotide sequence ID" value="NZ_BMXB01000003.1"/>
</dbReference>
<dbReference type="SUPFAM" id="SSF47384">
    <property type="entry name" value="Homodimeric domain of signal transducing histidine kinase"/>
    <property type="match status" value="1"/>
</dbReference>
<keyword evidence="5" id="KW-0597">Phosphoprotein</keyword>
<keyword evidence="14" id="KW-1185">Reference proteome</keyword>
<dbReference type="GO" id="GO:0007234">
    <property type="term" value="P:osmosensory signaling via phosphorelay pathway"/>
    <property type="evidence" value="ECO:0007669"/>
    <property type="project" value="TreeGrafter"/>
</dbReference>
<keyword evidence="8 13" id="KW-0418">Kinase</keyword>
<gene>
    <name evidence="13" type="ORF">GCM10007103_13790</name>
</gene>
<dbReference type="InterPro" id="IPR003594">
    <property type="entry name" value="HATPase_dom"/>
</dbReference>
<evidence type="ECO:0000256" key="4">
    <source>
        <dbReference type="ARBA" id="ARBA00022543"/>
    </source>
</evidence>
<dbReference type="SMART" id="SM00387">
    <property type="entry name" value="HATPase_c"/>
    <property type="match status" value="1"/>
</dbReference>
<evidence type="ECO:0000256" key="1">
    <source>
        <dbReference type="ARBA" id="ARBA00000085"/>
    </source>
</evidence>
<dbReference type="InterPro" id="IPR013515">
    <property type="entry name" value="Phytochrome_cen-reg"/>
</dbReference>
<comment type="similarity">
    <text evidence="2">In the N-terminal section; belongs to the phytochrome family.</text>
</comment>
<protein>
    <recommendedName>
        <fullName evidence="3">histidine kinase</fullName>
        <ecNumber evidence="3">2.7.13.3</ecNumber>
    </recommendedName>
</protein>
<dbReference type="InterPro" id="IPR050351">
    <property type="entry name" value="BphY/WalK/GraS-like"/>
</dbReference>
<dbReference type="InterPro" id="IPR001294">
    <property type="entry name" value="Phytochrome"/>
</dbReference>
<sequence length="734" mass="83311">MSLDAQLYPDKIDISNCELEPIHIIGKSQSHGVILACSSQKMEITQCSENTLEVFSLPHEDLKGEPLSVLIGEEQETKLKNGFLKGEALLPEEIKIKGKSFLMLSHILEAQLLLDFEPLENQYDPVTFQRQLTRILNNLRSAGTVEGLCREAAALTWDFFDYHRIMVYRFDKEWNGEVVAEEKEEEAESWLGLRYPASDIPAQSRELFLKNRVRIIADVNDNPVPITPQLSPVTGQPLDLSESGLRGVSPIHIEYLQNMGVGASLTAAIVVNGKLWGLITCHHNSAKFLNYYQRESFRFLAQMFSNEIALRETNSFLEKTSISEEIREKLVVQINNKKPLLETLTSKVKFTDLVACGGGALFFNGELLLQGNTPSEAEVNSLIDVYLSKIKKGVFYTSKLSEDFPEAETYKKTASGILSIRISENNFIIWFRPEVLQTVEWGGNPEKKMSYNEEKQRLSPRKSFEKWSQLLTGTSREWENHDLNVVKALQENVRFVILEKQRNKIKNLNARLMKANEELELFSYGLSHDLRAPIRGISGYLKILQEDFGKKLGEGKQFVDTTLGLTEKMDLLIDDILSYSRLNSGEIQKNNFSVNLLVAEILEVFNVKMNYPKASIRVQDDMPEAFGDRRMLFQLWANLINNALKYSSANEEPQVEIGAVRKEDKIVYFVKDNGIGIAPGFQEKIFETFTRLAGEKFKGSGIGLAIVKLVTEKHEGEIWVESEPGNGAIFYFYI</sequence>
<dbReference type="Proteomes" id="UP000610456">
    <property type="component" value="Unassembled WGS sequence"/>
</dbReference>
<dbReference type="Pfam" id="PF02518">
    <property type="entry name" value="HATPase_c"/>
    <property type="match status" value="1"/>
</dbReference>
<dbReference type="InterPro" id="IPR003018">
    <property type="entry name" value="GAF"/>
</dbReference>
<dbReference type="PROSITE" id="PS50109">
    <property type="entry name" value="HIS_KIN"/>
    <property type="match status" value="1"/>
</dbReference>
<dbReference type="InterPro" id="IPR016132">
    <property type="entry name" value="Phyto_chromo_attachment"/>
</dbReference>
<dbReference type="InterPro" id="IPR036890">
    <property type="entry name" value="HATPase_C_sf"/>
</dbReference>
<dbReference type="EMBL" id="BMXB01000003">
    <property type="protein sequence ID" value="GHA33484.1"/>
    <property type="molecule type" value="Genomic_DNA"/>
</dbReference>
<keyword evidence="4" id="KW-0600">Photoreceptor protein</keyword>
<evidence type="ECO:0000259" key="11">
    <source>
        <dbReference type="PROSITE" id="PS50046"/>
    </source>
</evidence>
<dbReference type="Pfam" id="PF08446">
    <property type="entry name" value="PAS_2"/>
    <property type="match status" value="1"/>
</dbReference>
<organism evidence="13 14">
    <name type="scientific">Salinimicrobium marinum</name>
    <dbReference type="NCBI Taxonomy" id="680283"/>
    <lineage>
        <taxon>Bacteria</taxon>
        <taxon>Pseudomonadati</taxon>
        <taxon>Bacteroidota</taxon>
        <taxon>Flavobacteriia</taxon>
        <taxon>Flavobacteriales</taxon>
        <taxon>Flavobacteriaceae</taxon>
        <taxon>Salinimicrobium</taxon>
    </lineage>
</organism>
<dbReference type="SUPFAM" id="SSF55785">
    <property type="entry name" value="PYP-like sensor domain (PAS domain)"/>
    <property type="match status" value="1"/>
</dbReference>
<dbReference type="InterPro" id="IPR029016">
    <property type="entry name" value="GAF-like_dom_sf"/>
</dbReference>
<dbReference type="GO" id="GO:0000155">
    <property type="term" value="F:phosphorelay sensor kinase activity"/>
    <property type="evidence" value="ECO:0007669"/>
    <property type="project" value="InterPro"/>
</dbReference>
<dbReference type="Pfam" id="PF00360">
    <property type="entry name" value="PHY"/>
    <property type="match status" value="1"/>
</dbReference>
<evidence type="ECO:0000256" key="6">
    <source>
        <dbReference type="ARBA" id="ARBA00022606"/>
    </source>
</evidence>
<dbReference type="InterPro" id="IPR003661">
    <property type="entry name" value="HisK_dim/P_dom"/>
</dbReference>
<keyword evidence="6" id="KW-0716">Sensory transduction</keyword>
<comment type="caution">
    <text evidence="13">The sequence shown here is derived from an EMBL/GenBank/DDBJ whole genome shotgun (WGS) entry which is preliminary data.</text>
</comment>
<keyword evidence="9" id="KW-0157">Chromophore</keyword>
<dbReference type="GO" id="GO:0030295">
    <property type="term" value="F:protein kinase activator activity"/>
    <property type="evidence" value="ECO:0007669"/>
    <property type="project" value="TreeGrafter"/>
</dbReference>
<dbReference type="SUPFAM" id="SSF55781">
    <property type="entry name" value="GAF domain-like"/>
    <property type="match status" value="2"/>
</dbReference>
<evidence type="ECO:0000256" key="5">
    <source>
        <dbReference type="ARBA" id="ARBA00022553"/>
    </source>
</evidence>
<feature type="domain" description="Histidine kinase" evidence="12">
    <location>
        <begin position="525"/>
        <end position="734"/>
    </location>
</feature>
<dbReference type="InterPro" id="IPR013654">
    <property type="entry name" value="PAS_2"/>
</dbReference>
<accession>A0A918SDI7</accession>
<dbReference type="SUPFAM" id="SSF55874">
    <property type="entry name" value="ATPase domain of HSP90 chaperone/DNA topoisomerase II/histidine kinase"/>
    <property type="match status" value="1"/>
</dbReference>
<dbReference type="PRINTS" id="PR01033">
    <property type="entry name" value="PHYTOCHROME"/>
</dbReference>
<dbReference type="SMART" id="SM00065">
    <property type="entry name" value="GAF"/>
    <property type="match status" value="1"/>
</dbReference>
<dbReference type="Gene3D" id="3.30.450.270">
    <property type="match status" value="1"/>
</dbReference>
<evidence type="ECO:0000256" key="10">
    <source>
        <dbReference type="ARBA" id="ARBA00023170"/>
    </source>
</evidence>
<dbReference type="InterPro" id="IPR005467">
    <property type="entry name" value="His_kinase_dom"/>
</dbReference>
<dbReference type="Gene3D" id="3.30.450.20">
    <property type="entry name" value="PAS domain"/>
    <property type="match status" value="1"/>
</dbReference>